<feature type="transmembrane region" description="Helical" evidence="5">
    <location>
        <begin position="139"/>
        <end position="157"/>
    </location>
</feature>
<feature type="domain" description="O-antigen ligase-related" evidence="6">
    <location>
        <begin position="174"/>
        <end position="329"/>
    </location>
</feature>
<keyword evidence="4 5" id="KW-0472">Membrane</keyword>
<gene>
    <name evidence="7" type="ORF">GCM10023186_11990</name>
</gene>
<feature type="transmembrane region" description="Helical" evidence="5">
    <location>
        <begin position="317"/>
        <end position="336"/>
    </location>
</feature>
<evidence type="ECO:0000256" key="2">
    <source>
        <dbReference type="ARBA" id="ARBA00022692"/>
    </source>
</evidence>
<dbReference type="InterPro" id="IPR051533">
    <property type="entry name" value="WaaL-like"/>
</dbReference>
<feature type="transmembrane region" description="Helical" evidence="5">
    <location>
        <begin position="343"/>
        <end position="360"/>
    </location>
</feature>
<dbReference type="PANTHER" id="PTHR37422">
    <property type="entry name" value="TEICHURONIC ACID BIOSYNTHESIS PROTEIN TUAE"/>
    <property type="match status" value="1"/>
</dbReference>
<keyword evidence="2 5" id="KW-0812">Transmembrane</keyword>
<evidence type="ECO:0000256" key="5">
    <source>
        <dbReference type="SAM" id="Phobius"/>
    </source>
</evidence>
<dbReference type="EMBL" id="BAABHA010000002">
    <property type="protein sequence ID" value="GAA4377239.1"/>
    <property type="molecule type" value="Genomic_DNA"/>
</dbReference>
<evidence type="ECO:0000259" key="6">
    <source>
        <dbReference type="Pfam" id="PF04932"/>
    </source>
</evidence>
<proteinExistence type="predicted"/>
<organism evidence="7 8">
    <name type="scientific">Hymenobacter koreensis</name>
    <dbReference type="NCBI Taxonomy" id="1084523"/>
    <lineage>
        <taxon>Bacteria</taxon>
        <taxon>Pseudomonadati</taxon>
        <taxon>Bacteroidota</taxon>
        <taxon>Cytophagia</taxon>
        <taxon>Cytophagales</taxon>
        <taxon>Hymenobacteraceae</taxon>
        <taxon>Hymenobacter</taxon>
    </lineage>
</organism>
<evidence type="ECO:0000256" key="3">
    <source>
        <dbReference type="ARBA" id="ARBA00022989"/>
    </source>
</evidence>
<dbReference type="Proteomes" id="UP001500454">
    <property type="component" value="Unassembled WGS sequence"/>
</dbReference>
<feature type="transmembrane region" description="Helical" evidence="5">
    <location>
        <begin position="40"/>
        <end position="58"/>
    </location>
</feature>
<evidence type="ECO:0000313" key="8">
    <source>
        <dbReference type="Proteomes" id="UP001500454"/>
    </source>
</evidence>
<comment type="subcellular location">
    <subcellularLocation>
        <location evidence="1">Membrane</location>
        <topology evidence="1">Multi-pass membrane protein</topology>
    </subcellularLocation>
</comment>
<feature type="transmembrane region" description="Helical" evidence="5">
    <location>
        <begin position="95"/>
        <end position="119"/>
    </location>
</feature>
<feature type="transmembrane region" description="Helical" evidence="5">
    <location>
        <begin position="70"/>
        <end position="88"/>
    </location>
</feature>
<name>A0ABP8IWH5_9BACT</name>
<dbReference type="Pfam" id="PF04932">
    <property type="entry name" value="Wzy_C"/>
    <property type="match status" value="1"/>
</dbReference>
<feature type="transmembrane region" description="Helical" evidence="5">
    <location>
        <begin position="169"/>
        <end position="185"/>
    </location>
</feature>
<keyword evidence="3 5" id="KW-1133">Transmembrane helix</keyword>
<evidence type="ECO:0000256" key="4">
    <source>
        <dbReference type="ARBA" id="ARBA00023136"/>
    </source>
</evidence>
<sequence>MYTVPLLRTLSSIGIALITLIGLIYLVLNRRAEQLDKLPPYAAVTLLFALQLVSGINTDADNMKEFWRGVVLQLPFLLLPIAFVILPAPSARLRGILYTFFVLITAASAVGSTVYYLFHAEEVHELYKHSKLMPTVPDHVNFSILVALATATGVQLLECEQLAANTRKWLIGCVVFLVFFQYLLAVRSGLLAFYVFSMMYGARLLWRRQILKAALLGCFLLLMPIVSYVCLPTFYNKYHNTREDAGQLGQSQEANRYSLVGRVYSYQAAWAIAKENPVWGVGKADVHREMSAQYQALFPQITSNNYNRPHNQYLEQLVSYGAVGLMVFLLGFYYPLWWARRRWHWLLLAYYSVITVSFMVNPMLESQIGTVIPAFFLAFLLWVIPSRGDLNKPVTTNTVTYSS</sequence>
<evidence type="ECO:0000313" key="7">
    <source>
        <dbReference type="EMBL" id="GAA4377239.1"/>
    </source>
</evidence>
<dbReference type="InterPro" id="IPR007016">
    <property type="entry name" value="O-antigen_ligase-rel_domated"/>
</dbReference>
<accession>A0ABP8IWH5</accession>
<feature type="transmembrane region" description="Helical" evidence="5">
    <location>
        <begin position="6"/>
        <end position="28"/>
    </location>
</feature>
<feature type="transmembrane region" description="Helical" evidence="5">
    <location>
        <begin position="213"/>
        <end position="235"/>
    </location>
</feature>
<evidence type="ECO:0000256" key="1">
    <source>
        <dbReference type="ARBA" id="ARBA00004141"/>
    </source>
</evidence>
<dbReference type="PANTHER" id="PTHR37422:SF13">
    <property type="entry name" value="LIPOPOLYSACCHARIDE BIOSYNTHESIS PROTEIN PA4999-RELATED"/>
    <property type="match status" value="1"/>
</dbReference>
<keyword evidence="8" id="KW-1185">Reference proteome</keyword>
<comment type="caution">
    <text evidence="7">The sequence shown here is derived from an EMBL/GenBank/DDBJ whole genome shotgun (WGS) entry which is preliminary data.</text>
</comment>
<protein>
    <recommendedName>
        <fullName evidence="6">O-antigen ligase-related domain-containing protein</fullName>
    </recommendedName>
</protein>
<reference evidence="8" key="1">
    <citation type="journal article" date="2019" name="Int. J. Syst. Evol. Microbiol.">
        <title>The Global Catalogue of Microorganisms (GCM) 10K type strain sequencing project: providing services to taxonomists for standard genome sequencing and annotation.</title>
        <authorList>
            <consortium name="The Broad Institute Genomics Platform"/>
            <consortium name="The Broad Institute Genome Sequencing Center for Infectious Disease"/>
            <person name="Wu L."/>
            <person name="Ma J."/>
        </authorList>
    </citation>
    <scope>NUCLEOTIDE SEQUENCE [LARGE SCALE GENOMIC DNA]</scope>
    <source>
        <strain evidence="8">JCM 17924</strain>
    </source>
</reference>
<feature type="transmembrane region" description="Helical" evidence="5">
    <location>
        <begin position="366"/>
        <end position="384"/>
    </location>
</feature>